<dbReference type="Gene3D" id="3.30.9.10">
    <property type="entry name" value="D-Amino Acid Oxidase, subunit A, domain 2"/>
    <property type="match status" value="1"/>
</dbReference>
<protein>
    <submittedName>
        <fullName evidence="10">Uncharacterized protein</fullName>
    </submittedName>
</protein>
<keyword evidence="6" id="KW-0560">Oxidoreductase</keyword>
<keyword evidence="11" id="KW-1185">Reference proteome</keyword>
<gene>
    <name evidence="10" type="ORF">GRF29_1g1999968</name>
</gene>
<dbReference type="SUPFAM" id="SSF54373">
    <property type="entry name" value="FAD-linked reductases, C-terminal domain"/>
    <property type="match status" value="1"/>
</dbReference>
<evidence type="ECO:0000259" key="9">
    <source>
        <dbReference type="Pfam" id="PF07976"/>
    </source>
</evidence>
<dbReference type="Pfam" id="PF07976">
    <property type="entry name" value="Phe_hydrox_dim"/>
    <property type="match status" value="1"/>
</dbReference>
<dbReference type="PANTHER" id="PTHR32494">
    <property type="entry name" value="ALLANTOATE DEIMINASE-RELATED"/>
    <property type="match status" value="1"/>
</dbReference>
<dbReference type="InterPro" id="IPR036264">
    <property type="entry name" value="Bact_exopeptidase_dim_dom"/>
</dbReference>
<evidence type="ECO:0000256" key="5">
    <source>
        <dbReference type="ARBA" id="ARBA00022827"/>
    </source>
</evidence>
<dbReference type="SUPFAM" id="SSF51905">
    <property type="entry name" value="FAD/NAD(P)-binding domain"/>
    <property type="match status" value="1"/>
</dbReference>
<organism evidence="10 11">
    <name type="scientific">Pseudopithomyces chartarum</name>
    <dbReference type="NCBI Taxonomy" id="1892770"/>
    <lineage>
        <taxon>Eukaryota</taxon>
        <taxon>Fungi</taxon>
        <taxon>Dikarya</taxon>
        <taxon>Ascomycota</taxon>
        <taxon>Pezizomycotina</taxon>
        <taxon>Dothideomycetes</taxon>
        <taxon>Pleosporomycetidae</taxon>
        <taxon>Pleosporales</taxon>
        <taxon>Massarineae</taxon>
        <taxon>Didymosphaeriaceae</taxon>
        <taxon>Pseudopithomyces</taxon>
    </lineage>
</organism>
<evidence type="ECO:0000259" key="8">
    <source>
        <dbReference type="Pfam" id="PF07687"/>
    </source>
</evidence>
<dbReference type="SUPFAM" id="SSF53187">
    <property type="entry name" value="Zn-dependent exopeptidases"/>
    <property type="match status" value="1"/>
</dbReference>
<dbReference type="NCBIfam" id="TIGR01879">
    <property type="entry name" value="hydantase"/>
    <property type="match status" value="1"/>
</dbReference>
<dbReference type="InterPro" id="IPR036188">
    <property type="entry name" value="FAD/NAD-bd_sf"/>
</dbReference>
<evidence type="ECO:0000313" key="11">
    <source>
        <dbReference type="Proteomes" id="UP001280581"/>
    </source>
</evidence>
<comment type="similarity">
    <text evidence="1">Belongs to the peptidase M20A family.</text>
</comment>
<dbReference type="Gene3D" id="3.30.70.360">
    <property type="match status" value="1"/>
</dbReference>
<dbReference type="GO" id="GO:0071949">
    <property type="term" value="F:FAD binding"/>
    <property type="evidence" value="ECO:0007669"/>
    <property type="project" value="InterPro"/>
</dbReference>
<dbReference type="SUPFAM" id="SSF52833">
    <property type="entry name" value="Thioredoxin-like"/>
    <property type="match status" value="1"/>
</dbReference>
<dbReference type="InterPro" id="IPR010158">
    <property type="entry name" value="Amidase_Cbmase"/>
</dbReference>
<dbReference type="GO" id="GO:0016491">
    <property type="term" value="F:oxidoreductase activity"/>
    <property type="evidence" value="ECO:0007669"/>
    <property type="project" value="UniProtKB-KW"/>
</dbReference>
<name>A0AAN6RKZ8_9PLEO</name>
<proteinExistence type="inferred from homology"/>
<dbReference type="CDD" id="cd03884">
    <property type="entry name" value="M20_bAS"/>
    <property type="match status" value="1"/>
</dbReference>
<dbReference type="InterPro" id="IPR012941">
    <property type="entry name" value="Phe_hydrox_C_dim_dom"/>
</dbReference>
<dbReference type="Pfam" id="PF07687">
    <property type="entry name" value="M20_dimer"/>
    <property type="match status" value="1"/>
</dbReference>
<comment type="similarity">
    <text evidence="2">Belongs to the PheA/TfdB FAD monooxygenase family.</text>
</comment>
<dbReference type="Gene3D" id="3.40.30.20">
    <property type="match status" value="1"/>
</dbReference>
<dbReference type="SUPFAM" id="SSF55031">
    <property type="entry name" value="Bacterial exopeptidase dimerisation domain"/>
    <property type="match status" value="1"/>
</dbReference>
<dbReference type="InterPro" id="IPR002938">
    <property type="entry name" value="FAD-bd"/>
</dbReference>
<dbReference type="Pfam" id="PF01546">
    <property type="entry name" value="Peptidase_M20"/>
    <property type="match status" value="1"/>
</dbReference>
<dbReference type="Pfam" id="PF01494">
    <property type="entry name" value="FAD_binding_3"/>
    <property type="match status" value="1"/>
</dbReference>
<dbReference type="GO" id="GO:0016813">
    <property type="term" value="F:hydrolase activity, acting on carbon-nitrogen (but not peptide) bonds, in linear amidines"/>
    <property type="evidence" value="ECO:0007669"/>
    <property type="project" value="InterPro"/>
</dbReference>
<evidence type="ECO:0000259" key="7">
    <source>
        <dbReference type="Pfam" id="PF01494"/>
    </source>
</evidence>
<dbReference type="Gene3D" id="3.50.50.60">
    <property type="entry name" value="FAD/NAD(P)-binding domain"/>
    <property type="match status" value="1"/>
</dbReference>
<comment type="caution">
    <text evidence="10">The sequence shown here is derived from an EMBL/GenBank/DDBJ whole genome shotgun (WGS) entry which is preliminary data.</text>
</comment>
<dbReference type="InterPro" id="IPR036249">
    <property type="entry name" value="Thioredoxin-like_sf"/>
</dbReference>
<evidence type="ECO:0000256" key="3">
    <source>
        <dbReference type="ARBA" id="ARBA00022630"/>
    </source>
</evidence>
<dbReference type="Proteomes" id="UP001280581">
    <property type="component" value="Unassembled WGS sequence"/>
</dbReference>
<keyword evidence="5" id="KW-0274">FAD</keyword>
<feature type="domain" description="Peptidase M20 dimerisation" evidence="8">
    <location>
        <begin position="220"/>
        <end position="317"/>
    </location>
</feature>
<dbReference type="InterPro" id="IPR002933">
    <property type="entry name" value="Peptidase_M20"/>
</dbReference>
<evidence type="ECO:0000256" key="2">
    <source>
        <dbReference type="ARBA" id="ARBA00007801"/>
    </source>
</evidence>
<evidence type="ECO:0000313" key="10">
    <source>
        <dbReference type="EMBL" id="KAK3217115.1"/>
    </source>
</evidence>
<dbReference type="InterPro" id="IPR011650">
    <property type="entry name" value="Peptidase_M20_dimer"/>
</dbReference>
<dbReference type="Gene3D" id="3.40.630.10">
    <property type="entry name" value="Zn peptidases"/>
    <property type="match status" value="1"/>
</dbReference>
<dbReference type="AlphaFoldDB" id="A0AAN6RKZ8"/>
<evidence type="ECO:0000256" key="6">
    <source>
        <dbReference type="ARBA" id="ARBA00023002"/>
    </source>
</evidence>
<dbReference type="EMBL" id="WVTA01000001">
    <property type="protein sequence ID" value="KAK3217115.1"/>
    <property type="molecule type" value="Genomic_DNA"/>
</dbReference>
<keyword evidence="4" id="KW-0378">Hydrolase</keyword>
<feature type="domain" description="Phenol hydroxylase-like C-terminal dimerisation" evidence="9">
    <location>
        <begin position="920"/>
        <end position="975"/>
    </location>
</feature>
<dbReference type="PRINTS" id="PR00420">
    <property type="entry name" value="RNGMNOXGNASE"/>
</dbReference>
<keyword evidence="3" id="KW-0285">Flavoprotein</keyword>
<evidence type="ECO:0000256" key="1">
    <source>
        <dbReference type="ARBA" id="ARBA00006247"/>
    </source>
</evidence>
<dbReference type="InterPro" id="IPR038220">
    <property type="entry name" value="PHOX_C_sf"/>
</dbReference>
<sequence length="982" mass="108063">MVSTSDLKINAQRLNDTLQSTCTSWGALAAPSTGMCRLTLSQEDKQVRDWLVAECRNLGCEVKIDQIGNIFAIRPGTATNAKPIGMGSHLDTQPAGGRYDGILGVLSALEVLRTLHENDITTHLPIALVDWTNEEGARFPGAMMASGVWSTHSSTPLEACWNLKDKERTRMKQALEDIGYLGETKADYRENGLACHFELHIEQGPLLEREGKSVGIVTSVQGMKWFAVRVTGVEGHAGATQMPGRSDAIVTASRLITAVRDTALESQLGVATVGVIKSDTSSQATISAGVDFIIDVRCTTDDMVEQLATAIFQAFDQIIAGENNETSYTVTRTWGMPQSTFHPWCIDACRAAALKAVGEDQIMDMKSRAGHDTAWTSRVCPSSMIFVPSKDGISHNPNEYTSPEHCALGAQVLLDAILFYDQKLARNLPKASHTIKIIEKYPKSSQDQYGRAITLFPRSSEMLDQLGLADTLIQQCFACRETVNYDKDGKEFPGRGWSFMENMKDTKWDFALVLRQKYQEEIFRQALRKEGVELEAPWELTNMEVLEEVAAGSHKVLAYLSNPDTGAKRTVKARFLVGADGGRSSVRQLMSIPFDGSSSPDKWVRIDGVIETDLPKPRTYCAIESPTHGNVLWAALDHGATRIGYAFTAERQKGYPVFDEEAAVKEAIASVKPFSLKFKQVDWWTIYVVGQRIARNFFVKDCVFLAGDACHTHSSGAAQGMNTGMHDAVNLGWKLSLVLRGLAKSDLLNTYESERLPNVQKLINYDKDISRLMTMQLPENWQGDPNADVNEVLGVVMAEAATFSSGLGIYYEPDTYLNLAQSSGLSSVKPGERAPDVSLQKPATFEPTRLQAVTPNIAEFYIVVFTGDITLTRQNLATFISSLPQSHWLFDPEYPISWLSIFDGPGGPSAYETLGGMPLGRVFYDQDHSAHERYGVKADKGAILVLRPDGWVGTVSELGSGGKAALEKYFQKFLILDTASKF</sequence>
<reference evidence="10 11" key="1">
    <citation type="submission" date="2021-02" db="EMBL/GenBank/DDBJ databases">
        <title>Genome assembly of Pseudopithomyces chartarum.</title>
        <authorList>
            <person name="Jauregui R."/>
            <person name="Singh J."/>
            <person name="Voisey C."/>
        </authorList>
    </citation>
    <scope>NUCLEOTIDE SEQUENCE [LARGE SCALE GENOMIC DNA]</scope>
    <source>
        <strain evidence="10 11">AGR01</strain>
    </source>
</reference>
<dbReference type="PANTHER" id="PTHR32494:SF20">
    <property type="entry name" value="PEPTIDASE M20 DIMERISATION DOMAIN-CONTAINING PROTEIN"/>
    <property type="match status" value="1"/>
</dbReference>
<accession>A0AAN6RKZ8</accession>
<feature type="domain" description="FAD-binding" evidence="7">
    <location>
        <begin position="436"/>
        <end position="763"/>
    </location>
</feature>
<evidence type="ECO:0000256" key="4">
    <source>
        <dbReference type="ARBA" id="ARBA00022801"/>
    </source>
</evidence>